<reference evidence="2" key="1">
    <citation type="journal article" date="2016" name="Nature">
        <title>Genome evolution in the allotetraploid frog Xenopus laevis.</title>
        <authorList>
            <person name="Session A.M."/>
            <person name="Uno Y."/>
            <person name="Kwon T."/>
            <person name="Chapman J.A."/>
            <person name="Toyoda A."/>
            <person name="Takahashi S."/>
            <person name="Fukui A."/>
            <person name="Hikosaka A."/>
            <person name="Suzuki A."/>
            <person name="Kondo M."/>
            <person name="van Heeringen S.J."/>
            <person name="Quigley I."/>
            <person name="Heinz S."/>
            <person name="Ogino H."/>
            <person name="Ochi H."/>
            <person name="Hellsten U."/>
            <person name="Lyons J.B."/>
            <person name="Simakov O."/>
            <person name="Putnam N."/>
            <person name="Stites J."/>
            <person name="Kuroki Y."/>
            <person name="Tanaka T."/>
            <person name="Michiue T."/>
            <person name="Watanabe M."/>
            <person name="Bogdanovic O."/>
            <person name="Lister R."/>
            <person name="Georgiou G."/>
            <person name="Paranjpe S.S."/>
            <person name="van Kruijsbergen I."/>
            <person name="Shu S."/>
            <person name="Carlson J."/>
            <person name="Kinoshita T."/>
            <person name="Ohta Y."/>
            <person name="Mawaribuchi S."/>
            <person name="Jenkins J."/>
            <person name="Grimwood J."/>
            <person name="Schmutz J."/>
            <person name="Mitros T."/>
            <person name="Mozaffari S.V."/>
            <person name="Suzuki Y."/>
            <person name="Haramoto Y."/>
            <person name="Yamamoto T.S."/>
            <person name="Takagi C."/>
            <person name="Heald R."/>
            <person name="Miller K."/>
            <person name="Haudenschild C."/>
            <person name="Kitzman J."/>
            <person name="Nakayama T."/>
            <person name="Izutsu Y."/>
            <person name="Robert J."/>
            <person name="Fortriede J."/>
            <person name="Burns K."/>
            <person name="Lotay V."/>
            <person name="Karimi K."/>
            <person name="Yasuoka Y."/>
            <person name="Dichmann D.S."/>
            <person name="Flajnik M.F."/>
            <person name="Houston D.W."/>
            <person name="Shendure J."/>
            <person name="DuPasquier L."/>
            <person name="Vize P.D."/>
            <person name="Zorn A.M."/>
            <person name="Ito M."/>
            <person name="Marcotte E.M."/>
            <person name="Wallingford J.B."/>
            <person name="Ito Y."/>
            <person name="Asashima M."/>
            <person name="Ueno N."/>
            <person name="Matsuda Y."/>
            <person name="Veenstra G.J."/>
            <person name="Fujiyama A."/>
            <person name="Harland R.M."/>
            <person name="Taira M."/>
            <person name="Rokhsar D.S."/>
        </authorList>
    </citation>
    <scope>NUCLEOTIDE SEQUENCE [LARGE SCALE GENOMIC DNA]</scope>
    <source>
        <strain evidence="2">J</strain>
    </source>
</reference>
<evidence type="ECO:0000313" key="1">
    <source>
        <dbReference type="EMBL" id="OCT78179.1"/>
    </source>
</evidence>
<proteinExistence type="predicted"/>
<protein>
    <submittedName>
        <fullName evidence="1">Uncharacterized protein</fullName>
    </submittedName>
</protein>
<gene>
    <name evidence="1" type="ORF">XELAEV_18029286mg</name>
</gene>
<evidence type="ECO:0000313" key="2">
    <source>
        <dbReference type="Proteomes" id="UP000694892"/>
    </source>
</evidence>
<dbReference type="Proteomes" id="UP000694892">
    <property type="component" value="Chromosome 5S"/>
</dbReference>
<accession>A0A974CR23</accession>
<name>A0A974CR23_XENLA</name>
<dbReference type="AlphaFoldDB" id="A0A974CR23"/>
<sequence>MAKNEKKLTFEGLCSRDPSTRELALNNIREEVQRNIELQGSMITEINKTGPSMLNQLLVRLLLLSNRCPFPDVRQKTLEILRKVQALFLGVVNKDKLYESCEMEKGMKVN</sequence>
<organism evidence="1 2">
    <name type="scientific">Xenopus laevis</name>
    <name type="common">African clawed frog</name>
    <dbReference type="NCBI Taxonomy" id="8355"/>
    <lineage>
        <taxon>Eukaryota</taxon>
        <taxon>Metazoa</taxon>
        <taxon>Chordata</taxon>
        <taxon>Craniata</taxon>
        <taxon>Vertebrata</taxon>
        <taxon>Euteleostomi</taxon>
        <taxon>Amphibia</taxon>
        <taxon>Batrachia</taxon>
        <taxon>Anura</taxon>
        <taxon>Pipoidea</taxon>
        <taxon>Pipidae</taxon>
        <taxon>Xenopodinae</taxon>
        <taxon>Xenopus</taxon>
        <taxon>Xenopus</taxon>
    </lineage>
</organism>
<dbReference type="EMBL" id="CM004475">
    <property type="protein sequence ID" value="OCT78179.1"/>
    <property type="molecule type" value="Genomic_DNA"/>
</dbReference>